<feature type="region of interest" description="Disordered" evidence="1">
    <location>
        <begin position="333"/>
        <end position="356"/>
    </location>
</feature>
<dbReference type="EMBL" id="CAJNOK010001496">
    <property type="protein sequence ID" value="CAF0815014.1"/>
    <property type="molecule type" value="Genomic_DNA"/>
</dbReference>
<feature type="compositionally biased region" description="Polar residues" evidence="1">
    <location>
        <begin position="295"/>
        <end position="307"/>
    </location>
</feature>
<evidence type="ECO:0000313" key="2">
    <source>
        <dbReference type="EMBL" id="CAF0809983.1"/>
    </source>
</evidence>
<reference evidence="2" key="1">
    <citation type="submission" date="2021-02" db="EMBL/GenBank/DDBJ databases">
        <authorList>
            <person name="Nowell W R."/>
        </authorList>
    </citation>
    <scope>NUCLEOTIDE SEQUENCE</scope>
</reference>
<dbReference type="EMBL" id="CAJNOQ010000514">
    <property type="protein sequence ID" value="CAF0809983.1"/>
    <property type="molecule type" value="Genomic_DNA"/>
</dbReference>
<dbReference type="Proteomes" id="UP000682733">
    <property type="component" value="Unassembled WGS sequence"/>
</dbReference>
<accession>A0A813TJG2</accession>
<sequence>MSCGAYSNHYATDLTQLIQNVVRRSPNYFESSDAAYSDIQLNLELFNKFAEANALDDALIRRREVCIMNNKIVDQIDRFQSIDEMLEKFDMLYDSYEDILSTLKGYNEELSDFIFSGVAVESLYDLVRRYSRFSKSNEIEECTDANKCLFLKLRSIDTFMSDLTYYVHYVEKHGQQVVLTKLHYALSENAPNVLENVHMNVIDNDISNNKADWHGSCHTRRDRSATYKKLQESIEHDRCATKKQIQQPYYSFEAHGQDGVLYTIQINRFKKSEVRKSRLTRTSVMSSSSSRATINEKQQSMTTQISSKQRKEQGSIGQFRSLRQSYYDQSIPPWIEKKSGEHRSRKSTKHSTNRSSINAIVKSRMSNDLSKRQAMIIGPTTSTTVHSEVLTSNNKHIIQTLSITDPILVSQALTKSRLVIKTLLDDFSAKNVQRLLSVDEYPDLNITDMIKTST</sequence>
<feature type="compositionally biased region" description="Low complexity" evidence="1">
    <location>
        <begin position="280"/>
        <end position="293"/>
    </location>
</feature>
<evidence type="ECO:0000313" key="6">
    <source>
        <dbReference type="Proteomes" id="UP000663829"/>
    </source>
</evidence>
<evidence type="ECO:0000313" key="3">
    <source>
        <dbReference type="EMBL" id="CAF0815014.1"/>
    </source>
</evidence>
<gene>
    <name evidence="2" type="ORF">GPM918_LOCUS3976</name>
    <name evidence="3" type="ORF">OVA965_LOCUS5347</name>
    <name evidence="4" type="ORF">SRO942_LOCUS3976</name>
    <name evidence="5" type="ORF">TMI583_LOCUS5345</name>
</gene>
<feature type="region of interest" description="Disordered" evidence="1">
    <location>
        <begin position="280"/>
        <end position="316"/>
    </location>
</feature>
<name>A0A813TJG2_9BILA</name>
<dbReference type="Proteomes" id="UP000677228">
    <property type="component" value="Unassembled WGS sequence"/>
</dbReference>
<dbReference type="Proteomes" id="UP000663829">
    <property type="component" value="Unassembled WGS sequence"/>
</dbReference>
<evidence type="ECO:0000313" key="4">
    <source>
        <dbReference type="EMBL" id="CAF3595568.1"/>
    </source>
</evidence>
<keyword evidence="6" id="KW-1185">Reference proteome</keyword>
<dbReference type="OrthoDB" id="10264298at2759"/>
<evidence type="ECO:0000313" key="5">
    <source>
        <dbReference type="EMBL" id="CAF3599015.1"/>
    </source>
</evidence>
<dbReference type="Proteomes" id="UP000681722">
    <property type="component" value="Unassembled WGS sequence"/>
</dbReference>
<dbReference type="EMBL" id="CAJOBA010001496">
    <property type="protein sequence ID" value="CAF3599015.1"/>
    <property type="molecule type" value="Genomic_DNA"/>
</dbReference>
<dbReference type="AlphaFoldDB" id="A0A813TJG2"/>
<evidence type="ECO:0000256" key="1">
    <source>
        <dbReference type="SAM" id="MobiDB-lite"/>
    </source>
</evidence>
<feature type="compositionally biased region" description="Basic residues" evidence="1">
    <location>
        <begin position="343"/>
        <end position="352"/>
    </location>
</feature>
<dbReference type="EMBL" id="CAJOBC010000514">
    <property type="protein sequence ID" value="CAF3595568.1"/>
    <property type="molecule type" value="Genomic_DNA"/>
</dbReference>
<protein>
    <submittedName>
        <fullName evidence="2">Uncharacterized protein</fullName>
    </submittedName>
</protein>
<organism evidence="2 6">
    <name type="scientific">Didymodactylos carnosus</name>
    <dbReference type="NCBI Taxonomy" id="1234261"/>
    <lineage>
        <taxon>Eukaryota</taxon>
        <taxon>Metazoa</taxon>
        <taxon>Spiralia</taxon>
        <taxon>Gnathifera</taxon>
        <taxon>Rotifera</taxon>
        <taxon>Eurotatoria</taxon>
        <taxon>Bdelloidea</taxon>
        <taxon>Philodinida</taxon>
        <taxon>Philodinidae</taxon>
        <taxon>Didymodactylos</taxon>
    </lineage>
</organism>
<proteinExistence type="predicted"/>
<comment type="caution">
    <text evidence="2">The sequence shown here is derived from an EMBL/GenBank/DDBJ whole genome shotgun (WGS) entry which is preliminary data.</text>
</comment>